<comment type="similarity">
    <text evidence="1">Belongs to the universal stress protein A family.</text>
</comment>
<name>A0ABT1I0C2_STRSD</name>
<feature type="domain" description="UspA" evidence="2">
    <location>
        <begin position="6"/>
        <end position="145"/>
    </location>
</feature>
<accession>A0ABT1I0C2</accession>
<dbReference type="PANTHER" id="PTHR31964">
    <property type="entry name" value="ADENINE NUCLEOTIDE ALPHA HYDROLASES-LIKE SUPERFAMILY PROTEIN"/>
    <property type="match status" value="1"/>
</dbReference>
<dbReference type="RefSeq" id="WP_253672069.1">
    <property type="nucleotide sequence ID" value="NZ_JAMTCP010000038.1"/>
</dbReference>
<evidence type="ECO:0000313" key="4">
    <source>
        <dbReference type="Proteomes" id="UP001205311"/>
    </source>
</evidence>
<organism evidence="3 4">
    <name type="scientific">Streptoalloteichus tenebrarius (strain ATCC 17920 / DSM 40477 / JCM 4838 / CBS 697.72 / NBRC 16177 / NCIMB 11028 / NRRL B-12390 / A12253. 1 / ISP 5477)</name>
    <name type="common">Streptomyces tenebrarius</name>
    <dbReference type="NCBI Taxonomy" id="1933"/>
    <lineage>
        <taxon>Bacteria</taxon>
        <taxon>Bacillati</taxon>
        <taxon>Actinomycetota</taxon>
        <taxon>Actinomycetes</taxon>
        <taxon>Pseudonocardiales</taxon>
        <taxon>Pseudonocardiaceae</taxon>
        <taxon>Streptoalloteichus</taxon>
    </lineage>
</organism>
<dbReference type="InterPro" id="IPR014729">
    <property type="entry name" value="Rossmann-like_a/b/a_fold"/>
</dbReference>
<sequence>MTTRERIVVVGVDGSPRGVAALRWALEYAEEVGARVRAVSVCPVSPVLPSSVPLPVSDLAGADALMDQHRALVAEAVNEARTPSTRVAVDQVVAYGESGPVLCAAAEDATLLVVGSHGHGRMMAALLGSTSGYCVHHAPCPVVVVTPTAAGRLRPPDTANTDRRE</sequence>
<protein>
    <submittedName>
        <fullName evidence="3">Nucleotide-binding universal stress protein, UspA family</fullName>
    </submittedName>
</protein>
<dbReference type="SUPFAM" id="SSF52402">
    <property type="entry name" value="Adenine nucleotide alpha hydrolases-like"/>
    <property type="match status" value="1"/>
</dbReference>
<proteinExistence type="inferred from homology"/>
<dbReference type="PRINTS" id="PR01438">
    <property type="entry name" value="UNVRSLSTRESS"/>
</dbReference>
<dbReference type="CDD" id="cd23659">
    <property type="entry name" value="USP_At3g01520-like"/>
    <property type="match status" value="1"/>
</dbReference>
<comment type="caution">
    <text evidence="3">The sequence shown here is derived from an EMBL/GenBank/DDBJ whole genome shotgun (WGS) entry which is preliminary data.</text>
</comment>
<dbReference type="Proteomes" id="UP001205311">
    <property type="component" value="Unassembled WGS sequence"/>
</dbReference>
<evidence type="ECO:0000256" key="1">
    <source>
        <dbReference type="ARBA" id="ARBA00008791"/>
    </source>
</evidence>
<dbReference type="Pfam" id="PF00582">
    <property type="entry name" value="Usp"/>
    <property type="match status" value="1"/>
</dbReference>
<gene>
    <name evidence="3" type="ORF">LX15_004952</name>
</gene>
<keyword evidence="4" id="KW-1185">Reference proteome</keyword>
<dbReference type="Gene3D" id="3.40.50.620">
    <property type="entry name" value="HUPs"/>
    <property type="match status" value="1"/>
</dbReference>
<reference evidence="3 4" key="1">
    <citation type="submission" date="2022-06" db="EMBL/GenBank/DDBJ databases">
        <title>Genomic Encyclopedia of Archaeal and Bacterial Type Strains, Phase II (KMG-II): from individual species to whole genera.</title>
        <authorList>
            <person name="Goeker M."/>
        </authorList>
    </citation>
    <scope>NUCLEOTIDE SEQUENCE [LARGE SCALE GENOMIC DNA]</scope>
    <source>
        <strain evidence="3 4">DSM 40477</strain>
    </source>
</reference>
<dbReference type="EMBL" id="JAMTCP010000038">
    <property type="protein sequence ID" value="MCP2261231.1"/>
    <property type="molecule type" value="Genomic_DNA"/>
</dbReference>
<dbReference type="PANTHER" id="PTHR31964:SF113">
    <property type="entry name" value="USPA DOMAIN-CONTAINING PROTEIN"/>
    <property type="match status" value="1"/>
</dbReference>
<evidence type="ECO:0000313" key="3">
    <source>
        <dbReference type="EMBL" id="MCP2261231.1"/>
    </source>
</evidence>
<dbReference type="InterPro" id="IPR006016">
    <property type="entry name" value="UspA"/>
</dbReference>
<evidence type="ECO:0000259" key="2">
    <source>
        <dbReference type="Pfam" id="PF00582"/>
    </source>
</evidence>
<dbReference type="InterPro" id="IPR006015">
    <property type="entry name" value="Universal_stress_UspA"/>
</dbReference>